<gene>
    <name evidence="1" type="ORF">METZ01_LOCUS117565</name>
</gene>
<proteinExistence type="predicted"/>
<feature type="non-terminal residue" evidence="1">
    <location>
        <position position="81"/>
    </location>
</feature>
<dbReference type="AntiFam" id="ANF00011">
    <property type="entry name" value="tRNA translation"/>
</dbReference>
<dbReference type="AlphaFoldDB" id="A0A381XJR1"/>
<sequence>MGAKRSAFSYRLSGTGLIEVAGVPDGIGGLEKGELPGRGETAERFVDDLAGGRCISICASKKKWCAWRDSNPRPLAPQASA</sequence>
<name>A0A381XJR1_9ZZZZ</name>
<protein>
    <submittedName>
        <fullName evidence="1">Uncharacterized protein</fullName>
    </submittedName>
</protein>
<dbReference type="EMBL" id="UINC01015351">
    <property type="protein sequence ID" value="SVA64711.1"/>
    <property type="molecule type" value="Genomic_DNA"/>
</dbReference>
<evidence type="ECO:0000313" key="1">
    <source>
        <dbReference type="EMBL" id="SVA64711.1"/>
    </source>
</evidence>
<accession>A0A381XJR1</accession>
<organism evidence="1">
    <name type="scientific">marine metagenome</name>
    <dbReference type="NCBI Taxonomy" id="408172"/>
    <lineage>
        <taxon>unclassified sequences</taxon>
        <taxon>metagenomes</taxon>
        <taxon>ecological metagenomes</taxon>
    </lineage>
</organism>
<reference evidence="1" key="1">
    <citation type="submission" date="2018-05" db="EMBL/GenBank/DDBJ databases">
        <authorList>
            <person name="Lanie J.A."/>
            <person name="Ng W.-L."/>
            <person name="Kazmierczak K.M."/>
            <person name="Andrzejewski T.M."/>
            <person name="Davidsen T.M."/>
            <person name="Wayne K.J."/>
            <person name="Tettelin H."/>
            <person name="Glass J.I."/>
            <person name="Rusch D."/>
            <person name="Podicherti R."/>
            <person name="Tsui H.-C.T."/>
            <person name="Winkler M.E."/>
        </authorList>
    </citation>
    <scope>NUCLEOTIDE SEQUENCE</scope>
</reference>